<feature type="domain" description="PDZ" evidence="5">
    <location>
        <begin position="390"/>
        <end position="465"/>
    </location>
</feature>
<dbReference type="Proteomes" id="UP000230066">
    <property type="component" value="Unassembled WGS sequence"/>
</dbReference>
<evidence type="ECO:0000313" key="6">
    <source>
        <dbReference type="EMBL" id="THD28458.1"/>
    </source>
</evidence>
<feature type="compositionally biased region" description="Low complexity" evidence="4">
    <location>
        <begin position="140"/>
        <end position="151"/>
    </location>
</feature>
<feature type="compositionally biased region" description="Basic and acidic residues" evidence="4">
    <location>
        <begin position="39"/>
        <end position="48"/>
    </location>
</feature>
<feature type="compositionally biased region" description="Basic and acidic residues" evidence="4">
    <location>
        <begin position="866"/>
        <end position="877"/>
    </location>
</feature>
<evidence type="ECO:0000256" key="3">
    <source>
        <dbReference type="ARBA" id="ARBA00022737"/>
    </source>
</evidence>
<keyword evidence="3" id="KW-0677">Repeat</keyword>
<evidence type="ECO:0000256" key="1">
    <source>
        <dbReference type="ARBA" id="ARBA00004496"/>
    </source>
</evidence>
<dbReference type="PROSITE" id="PS50106">
    <property type="entry name" value="PDZ"/>
    <property type="match status" value="7"/>
</dbReference>
<evidence type="ECO:0000313" key="7">
    <source>
        <dbReference type="Proteomes" id="UP000230066"/>
    </source>
</evidence>
<dbReference type="Pfam" id="PF00595">
    <property type="entry name" value="PDZ"/>
    <property type="match status" value="7"/>
</dbReference>
<feature type="compositionally biased region" description="Polar residues" evidence="4">
    <location>
        <begin position="1422"/>
        <end position="1436"/>
    </location>
</feature>
<feature type="compositionally biased region" description="Low complexity" evidence="4">
    <location>
        <begin position="505"/>
        <end position="528"/>
    </location>
</feature>
<dbReference type="PANTHER" id="PTHR46227">
    <property type="entry name" value="GLUTAMATE RECEPTOR-INTERACTING PROTEIN GRIP"/>
    <property type="match status" value="1"/>
</dbReference>
<dbReference type="InterPro" id="IPR001478">
    <property type="entry name" value="PDZ"/>
</dbReference>
<feature type="domain" description="PDZ" evidence="5">
    <location>
        <begin position="193"/>
        <end position="276"/>
    </location>
</feature>
<evidence type="ECO:0000259" key="5">
    <source>
        <dbReference type="PROSITE" id="PS50106"/>
    </source>
</evidence>
<dbReference type="SMART" id="SM00228">
    <property type="entry name" value="PDZ"/>
    <property type="match status" value="7"/>
</dbReference>
<feature type="region of interest" description="Disordered" evidence="4">
    <location>
        <begin position="1"/>
        <end position="181"/>
    </location>
</feature>
<feature type="compositionally biased region" description="Polar residues" evidence="4">
    <location>
        <begin position="51"/>
        <end position="60"/>
    </location>
</feature>
<dbReference type="GO" id="GO:0005737">
    <property type="term" value="C:cytoplasm"/>
    <property type="evidence" value="ECO:0007669"/>
    <property type="project" value="UniProtKB-SubCell"/>
</dbReference>
<evidence type="ECO:0000256" key="2">
    <source>
        <dbReference type="ARBA" id="ARBA00022490"/>
    </source>
</evidence>
<feature type="compositionally biased region" description="Low complexity" evidence="4">
    <location>
        <begin position="62"/>
        <end position="73"/>
    </location>
</feature>
<feature type="compositionally biased region" description="Polar residues" evidence="4">
    <location>
        <begin position="1600"/>
        <end position="1612"/>
    </location>
</feature>
<comment type="subcellular location">
    <subcellularLocation>
        <location evidence="1">Cytoplasm</location>
    </subcellularLocation>
</comment>
<protein>
    <submittedName>
        <fullName evidence="6">Glutamate receptor-interacting protein 1</fullName>
    </submittedName>
</protein>
<sequence length="1630" mass="176433">MKPSNQSGLESQITDVPSAERRHHSGGAVGIGPSPSSRRCKDPTDHVQRSVLKSITNRAEGTSKSGSSQTTTTDQRGLGTRGRSNYSSRSRSRSGRTSDTAAGTTTRHPTAAGSADYSPRSKMPDMGQKPMFHGTITGHQSQPLSSQSASLCTKSYGPSPTESVSTVSDGREQERHQLSSEDYIGQPLFGRVVVDIVKGDVSSLGLTVSSGKTDGEPPTISSIRPGSVADRCDCLLVDDRIISINNTYTSKLRHEDNVRLVKAAGPWIRLEIQYELPELPPAGCTVKHMLVELDTRGDGTGLVLRGGWNRLPTHIRPLTVMHIRPNSISACDGRIKPGDRILTINNVQTGQLTCEEAIKLVRASKNRLSLVVEYNVANFETDRSVSGAVMVEIEKPGNEDLGISLAPCHEVKTGQNAFFISHIRQGSIGDRCGALFVGDRVESIDDIHVEDLTLQEAMLRLKHNGLDSVRLQIVPNAISDIDKQSRSGTAGTGRSRESRTQPASQAFQQQQQQQLQQQQSQQQTQQQQVGSWPAPNVPRPRARSKGQSVNADFSLESASYLYDHDSRHLALDELSASPDDAIPSMAASDWDAGLKHRSITKSMTSLHSLLPTRAEVCRCEEVEVRLEMDDSFNYGLSLCPPGHASTVHTQLVNFPLVDHVEPGSVAYKSGVIQEGDRVITMNGQCTLNRTVEELTTEFLRFDPHRHRASPSLTLVTQYSVADTVVPTSGVFDVKLVRRAANLGINLQASISKQDGQPLLISKVIPGSVASRSGSINPGDILLAVNGVYLSSCSLAEAIRLLQSPAEEIVTLRIQKIADPTNVQGGAEPVTGRCPGPRRNNYGRSDSVPDSEIERAESVQSGTTSRHKSEPDVDVSEFRDTLHRSHPLSEPVSFGRLSSAFGVETFNNMTKSSMEPLFTKSDVPYLIPKQLDNHVHTDPSTSSGQDEPRVGSITVTPRAVVAIASGIGSRPTSATSIRELMKNQGDIQSFTSTHDSFETRSKRISSPEDISQDDRFSVVRVTLKRRSAECPWGIIICGTDEASNAPVFIDSLSPGDPGAVSGLLFPGDRILAINGNALHAGHTLTQAMRMLQRYPDRVVLHVARQNRVSEADMGPSAQSITDSRKRIEPEAESQTFMTEQMGSRMDEKEGLNRKPSLKKAVATSNFSRSFDSITNSVGSGGLTTNAIELLPSASAHDTLSAVSAPTGGVSARPKSTPCYPVVNNMGVTTPRTRSFGAADHEILVPGLLGGRESSSDRLHAVEHGRLELTTVSKPVVTAFHRDTSIPKAIFYCPEPELPTQTRYPNYQLQQETVVPNPTLFTRHSKSDSRLNMACTTADVTRSEEAMFLSTSPSKHLDAYTVPSVSTYAATTPPRRAEQHILGESRSHTRSAASRAYHHSSQAQHQYLNELSIASLAVTKRHSGPSSADSTARDQPSSYGAPAGVDRPAANFGRSQITGREMLSPEMTSGGGQKPIRANEKGVWCTWIRLTKASASDSYGIGVSEGLSTRGIFVSAIRPSSPADRSGQLHLYDRILMVNDVPVEDLSCSEVVGLISQSEHFLDLLIQRRIVRPKQQTRDVSGLTGRSVVAPSAATAVGVPRTTKSPATNPSVTISRRKSQAKRSQHTNLTVL</sequence>
<reference evidence="6" key="1">
    <citation type="submission" date="2019-03" db="EMBL/GenBank/DDBJ databases">
        <title>Improved annotation for the trematode Fasciola hepatica.</title>
        <authorList>
            <person name="Choi Y.-J."/>
            <person name="Martin J."/>
            <person name="Mitreva M."/>
        </authorList>
    </citation>
    <scope>NUCLEOTIDE SEQUENCE [LARGE SCALE GENOMIC DNA]</scope>
</reference>
<feature type="region of interest" description="Disordered" evidence="4">
    <location>
        <begin position="482"/>
        <end position="550"/>
    </location>
</feature>
<feature type="compositionally biased region" description="Low complexity" evidence="4">
    <location>
        <begin position="1388"/>
        <end position="1401"/>
    </location>
</feature>
<feature type="domain" description="PDZ" evidence="5">
    <location>
        <begin position="290"/>
        <end position="376"/>
    </location>
</feature>
<feature type="compositionally biased region" description="Basic and acidic residues" evidence="4">
    <location>
        <begin position="169"/>
        <end position="179"/>
    </location>
</feature>
<feature type="compositionally biased region" description="Polar residues" evidence="4">
    <location>
        <begin position="1"/>
        <end position="15"/>
    </location>
</feature>
<organism evidence="6 7">
    <name type="scientific">Fasciola hepatica</name>
    <name type="common">Liver fluke</name>
    <dbReference type="NCBI Taxonomy" id="6192"/>
    <lineage>
        <taxon>Eukaryota</taxon>
        <taxon>Metazoa</taxon>
        <taxon>Spiralia</taxon>
        <taxon>Lophotrochozoa</taxon>
        <taxon>Platyhelminthes</taxon>
        <taxon>Trematoda</taxon>
        <taxon>Digenea</taxon>
        <taxon>Plagiorchiida</taxon>
        <taxon>Echinostomata</taxon>
        <taxon>Echinostomatoidea</taxon>
        <taxon>Fasciolidae</taxon>
        <taxon>Fasciola</taxon>
    </lineage>
</organism>
<dbReference type="EMBL" id="JXXN02000148">
    <property type="protein sequence ID" value="THD28458.1"/>
    <property type="molecule type" value="Genomic_DNA"/>
</dbReference>
<feature type="compositionally biased region" description="Polar residues" evidence="4">
    <location>
        <begin position="152"/>
        <end position="168"/>
    </location>
</feature>
<feature type="region of interest" description="Disordered" evidence="4">
    <location>
        <begin position="1366"/>
        <end position="1401"/>
    </location>
</feature>
<feature type="domain" description="PDZ" evidence="5">
    <location>
        <begin position="623"/>
        <end position="700"/>
    </location>
</feature>
<evidence type="ECO:0000256" key="4">
    <source>
        <dbReference type="SAM" id="MobiDB-lite"/>
    </source>
</evidence>
<feature type="compositionally biased region" description="Basic residues" evidence="4">
    <location>
        <begin position="1613"/>
        <end position="1623"/>
    </location>
</feature>
<dbReference type="SUPFAM" id="SSF50156">
    <property type="entry name" value="PDZ domain-like"/>
    <property type="match status" value="7"/>
</dbReference>
<feature type="compositionally biased region" description="Low complexity" evidence="4">
    <location>
        <begin position="81"/>
        <end position="100"/>
    </location>
</feature>
<accession>A0A4E0RXZ2</accession>
<proteinExistence type="predicted"/>
<feature type="region of interest" description="Disordered" evidence="4">
    <location>
        <begin position="1592"/>
        <end position="1630"/>
    </location>
</feature>
<dbReference type="PANTHER" id="PTHR46227:SF2">
    <property type="entry name" value="FI03335P"/>
    <property type="match status" value="1"/>
</dbReference>
<keyword evidence="7" id="KW-1185">Reference proteome</keyword>
<feature type="domain" description="PDZ" evidence="5">
    <location>
        <begin position="1485"/>
        <end position="1568"/>
    </location>
</feature>
<feature type="region of interest" description="Disordered" evidence="4">
    <location>
        <begin position="1418"/>
        <end position="1449"/>
    </location>
</feature>
<feature type="domain" description="PDZ" evidence="5">
    <location>
        <begin position="732"/>
        <end position="808"/>
    </location>
</feature>
<keyword evidence="6" id="KW-0675">Receptor</keyword>
<feature type="region of interest" description="Disordered" evidence="4">
    <location>
        <begin position="1108"/>
        <end position="1132"/>
    </location>
</feature>
<feature type="domain" description="PDZ" evidence="5">
    <location>
        <begin position="1019"/>
        <end position="1105"/>
    </location>
</feature>
<dbReference type="InterPro" id="IPR043545">
    <property type="entry name" value="GRIP1/2"/>
</dbReference>
<gene>
    <name evidence="6" type="ORF">D915_000729</name>
</gene>
<feature type="compositionally biased region" description="Basic and acidic residues" evidence="4">
    <location>
        <begin position="1373"/>
        <end position="1385"/>
    </location>
</feature>
<keyword evidence="2" id="KW-0963">Cytoplasm</keyword>
<feature type="region of interest" description="Disordered" evidence="4">
    <location>
        <begin position="821"/>
        <end position="877"/>
    </location>
</feature>
<dbReference type="GO" id="GO:0098887">
    <property type="term" value="P:neurotransmitter receptor transport, endosome to postsynaptic membrane"/>
    <property type="evidence" value="ECO:0007669"/>
    <property type="project" value="TreeGrafter"/>
</dbReference>
<dbReference type="Gene3D" id="2.30.42.10">
    <property type="match status" value="7"/>
</dbReference>
<dbReference type="InterPro" id="IPR036034">
    <property type="entry name" value="PDZ_sf"/>
</dbReference>
<name>A0A4E0RXZ2_FASHE</name>
<dbReference type="CDD" id="cd00136">
    <property type="entry name" value="PDZ_canonical"/>
    <property type="match status" value="1"/>
</dbReference>
<comment type="caution">
    <text evidence="6">The sequence shown here is derived from an EMBL/GenBank/DDBJ whole genome shotgun (WGS) entry which is preliminary data.</text>
</comment>